<proteinExistence type="predicted"/>
<dbReference type="EMBL" id="CP032098">
    <property type="protein sequence ID" value="AXX91807.1"/>
    <property type="molecule type" value="Genomic_DNA"/>
</dbReference>
<evidence type="ECO:0000313" key="2">
    <source>
        <dbReference type="EMBL" id="AXX91807.1"/>
    </source>
</evidence>
<feature type="transmembrane region" description="Helical" evidence="1">
    <location>
        <begin position="104"/>
        <end position="122"/>
    </location>
</feature>
<evidence type="ECO:0000256" key="1">
    <source>
        <dbReference type="SAM" id="Phobius"/>
    </source>
</evidence>
<keyword evidence="1" id="KW-0472">Membrane</keyword>
<protein>
    <submittedName>
        <fullName evidence="2">Membrane protein</fullName>
    </submittedName>
</protein>
<reference evidence="2 3" key="1">
    <citation type="submission" date="2018-08" db="EMBL/GenBank/DDBJ databases">
        <title>Complete genome of the Arcobacter molluscorum type strain LMG 25693.</title>
        <authorList>
            <person name="Miller W.G."/>
            <person name="Yee E."/>
            <person name="Bono J.L."/>
        </authorList>
    </citation>
    <scope>NUCLEOTIDE SEQUENCE [LARGE SCALE GENOMIC DNA]</scope>
    <source>
        <strain evidence="2 3">CECT 7696</strain>
    </source>
</reference>
<dbReference type="KEGG" id="amol:AMOL_0812"/>
<dbReference type="AlphaFoldDB" id="A0AB33H1M5"/>
<feature type="transmembrane region" description="Helical" evidence="1">
    <location>
        <begin position="40"/>
        <end position="61"/>
    </location>
</feature>
<feature type="transmembrane region" description="Helical" evidence="1">
    <location>
        <begin position="81"/>
        <end position="98"/>
    </location>
</feature>
<organism evidence="2 3">
    <name type="scientific">Malaciobacter molluscorum LMG 25693</name>
    <dbReference type="NCBI Taxonomy" id="870501"/>
    <lineage>
        <taxon>Bacteria</taxon>
        <taxon>Pseudomonadati</taxon>
        <taxon>Campylobacterota</taxon>
        <taxon>Epsilonproteobacteria</taxon>
        <taxon>Campylobacterales</taxon>
        <taxon>Arcobacteraceae</taxon>
        <taxon>Malaciobacter</taxon>
    </lineage>
</organism>
<name>A0AB33H1M5_9BACT</name>
<evidence type="ECO:0000313" key="3">
    <source>
        <dbReference type="Proteomes" id="UP000262712"/>
    </source>
</evidence>
<accession>A0AB33H1M5</accession>
<keyword evidence="1" id="KW-0812">Transmembrane</keyword>
<feature type="transmembrane region" description="Helical" evidence="1">
    <location>
        <begin position="12"/>
        <end position="28"/>
    </location>
</feature>
<sequence length="127" mass="15050">MGENKMITNKNKAIIGIILLFVSIYFISKYDTQLNNTENILVYITIIISIVLINPYIYEVFKYKDTQNIEKKRNYIDKKSILQTVGYIISFIGLYFNINEINYFFFMDMLLIFLGGGIVFYARKYMK</sequence>
<dbReference type="Proteomes" id="UP000262712">
    <property type="component" value="Chromosome"/>
</dbReference>
<keyword evidence="1" id="KW-1133">Transmembrane helix</keyword>
<gene>
    <name evidence="2" type="ORF">AMOL_0812</name>
</gene>